<accession>A0A0A9AXH8</accession>
<reference evidence="1" key="2">
    <citation type="journal article" date="2015" name="Data Brief">
        <title>Shoot transcriptome of the giant reed, Arundo donax.</title>
        <authorList>
            <person name="Barrero R.A."/>
            <person name="Guerrero F.D."/>
            <person name="Moolhuijzen P."/>
            <person name="Goolsby J.A."/>
            <person name="Tidwell J."/>
            <person name="Bellgard S.E."/>
            <person name="Bellgard M.I."/>
        </authorList>
    </citation>
    <scope>NUCLEOTIDE SEQUENCE</scope>
    <source>
        <tissue evidence="1">Shoot tissue taken approximately 20 cm above the soil surface</tissue>
    </source>
</reference>
<evidence type="ECO:0000313" key="1">
    <source>
        <dbReference type="EMBL" id="JAD51797.1"/>
    </source>
</evidence>
<name>A0A0A9AXH8_ARUDO</name>
<sequence length="58" mass="6571">MLQDGGTISPVNQGYEHTVCRHRGKKREEIATKILFCTIISSYQLQTLSEAEKSFGRL</sequence>
<protein>
    <submittedName>
        <fullName evidence="1">Uncharacterized protein</fullName>
    </submittedName>
</protein>
<dbReference type="EMBL" id="GBRH01246098">
    <property type="protein sequence ID" value="JAD51797.1"/>
    <property type="molecule type" value="Transcribed_RNA"/>
</dbReference>
<proteinExistence type="predicted"/>
<dbReference type="AlphaFoldDB" id="A0A0A9AXH8"/>
<organism evidence="1">
    <name type="scientific">Arundo donax</name>
    <name type="common">Giant reed</name>
    <name type="synonym">Donax arundinaceus</name>
    <dbReference type="NCBI Taxonomy" id="35708"/>
    <lineage>
        <taxon>Eukaryota</taxon>
        <taxon>Viridiplantae</taxon>
        <taxon>Streptophyta</taxon>
        <taxon>Embryophyta</taxon>
        <taxon>Tracheophyta</taxon>
        <taxon>Spermatophyta</taxon>
        <taxon>Magnoliopsida</taxon>
        <taxon>Liliopsida</taxon>
        <taxon>Poales</taxon>
        <taxon>Poaceae</taxon>
        <taxon>PACMAD clade</taxon>
        <taxon>Arundinoideae</taxon>
        <taxon>Arundineae</taxon>
        <taxon>Arundo</taxon>
    </lineage>
</organism>
<reference evidence="1" key="1">
    <citation type="submission" date="2014-09" db="EMBL/GenBank/DDBJ databases">
        <authorList>
            <person name="Magalhaes I.L.F."/>
            <person name="Oliveira U."/>
            <person name="Santos F.R."/>
            <person name="Vidigal T.H.D.A."/>
            <person name="Brescovit A.D."/>
            <person name="Santos A.J."/>
        </authorList>
    </citation>
    <scope>NUCLEOTIDE SEQUENCE</scope>
    <source>
        <tissue evidence="1">Shoot tissue taken approximately 20 cm above the soil surface</tissue>
    </source>
</reference>